<name>A0A934WPV9_9BURK</name>
<dbReference type="EMBL" id="JAEPWM010000011">
    <property type="protein sequence ID" value="MBK6008750.1"/>
    <property type="molecule type" value="Genomic_DNA"/>
</dbReference>
<keyword evidence="2" id="KW-1185">Reference proteome</keyword>
<dbReference type="AlphaFoldDB" id="A0A934WPV9"/>
<reference evidence="1" key="2">
    <citation type="submission" date="2021-01" db="EMBL/GenBank/DDBJ databases">
        <authorList>
            <person name="Kang M."/>
        </authorList>
    </citation>
    <scope>NUCLEOTIDE SEQUENCE</scope>
    <source>
        <strain evidence="1">KACC 17527</strain>
    </source>
</reference>
<gene>
    <name evidence="1" type="ORF">JJB11_21845</name>
</gene>
<proteinExistence type="predicted"/>
<sequence length="151" mass="16803">MFSKLKSHFRRRSEHETDYDQLGHNAGGLPVEYFKVIETELRRLGIPESSASLEVVQVAMTPQGRGVYAGQVRLVRWDDGKAIRLLLGLPILERRVRRALQAHWVLELSNFSGLWLHAAEGVQSATAAHEIRAFFAQVNGPGITLGSDSGE</sequence>
<evidence type="ECO:0000313" key="1">
    <source>
        <dbReference type="EMBL" id="MBK6008750.1"/>
    </source>
</evidence>
<comment type="caution">
    <text evidence="1">The sequence shown here is derived from an EMBL/GenBank/DDBJ whole genome shotgun (WGS) entry which is preliminary data.</text>
</comment>
<dbReference type="RefSeq" id="WP_201176572.1">
    <property type="nucleotide sequence ID" value="NZ_JAEPWM010000011.1"/>
</dbReference>
<evidence type="ECO:0000313" key="2">
    <source>
        <dbReference type="Proteomes" id="UP000630528"/>
    </source>
</evidence>
<reference evidence="1" key="1">
    <citation type="journal article" date="2012" name="J. Microbiol. Biotechnol.">
        <title>Ramlibacter ginsenosidimutans sp. nov., with ginsenoside-converting activity.</title>
        <authorList>
            <person name="Wang L."/>
            <person name="An D.S."/>
            <person name="Kim S.G."/>
            <person name="Jin F.X."/>
            <person name="Kim S.C."/>
            <person name="Lee S.T."/>
            <person name="Im W.T."/>
        </authorList>
    </citation>
    <scope>NUCLEOTIDE SEQUENCE</scope>
    <source>
        <strain evidence="1">KACC 17527</strain>
    </source>
</reference>
<organism evidence="1 2">
    <name type="scientific">Ramlibacter ginsenosidimutans</name>
    <dbReference type="NCBI Taxonomy" id="502333"/>
    <lineage>
        <taxon>Bacteria</taxon>
        <taxon>Pseudomonadati</taxon>
        <taxon>Pseudomonadota</taxon>
        <taxon>Betaproteobacteria</taxon>
        <taxon>Burkholderiales</taxon>
        <taxon>Comamonadaceae</taxon>
        <taxon>Ramlibacter</taxon>
    </lineage>
</organism>
<dbReference type="Proteomes" id="UP000630528">
    <property type="component" value="Unassembled WGS sequence"/>
</dbReference>
<accession>A0A934WPV9</accession>
<protein>
    <submittedName>
        <fullName evidence="1">Uncharacterized protein</fullName>
    </submittedName>
</protein>